<organism evidence="1 2">
    <name type="scientific">Elysia crispata</name>
    <name type="common">lettuce slug</name>
    <dbReference type="NCBI Taxonomy" id="231223"/>
    <lineage>
        <taxon>Eukaryota</taxon>
        <taxon>Metazoa</taxon>
        <taxon>Spiralia</taxon>
        <taxon>Lophotrochozoa</taxon>
        <taxon>Mollusca</taxon>
        <taxon>Gastropoda</taxon>
        <taxon>Heterobranchia</taxon>
        <taxon>Euthyneura</taxon>
        <taxon>Panpulmonata</taxon>
        <taxon>Sacoglossa</taxon>
        <taxon>Placobranchoidea</taxon>
        <taxon>Plakobranchidae</taxon>
        <taxon>Elysia</taxon>
    </lineage>
</organism>
<gene>
    <name evidence="1" type="ORF">RRG08_045587</name>
</gene>
<sequence length="109" mass="12849">MPLDQNIQHFEKIRDSRFYDSWTESQRSLGERSLCLVTLVTEIVLCFPDVMLLPARTSIFGLLVPPKYRTTYMYHFTYHILVLLPQEMSVRKACDPDNPRIRQPNPVFC</sequence>
<reference evidence="1" key="1">
    <citation type="journal article" date="2023" name="G3 (Bethesda)">
        <title>A reference genome for the long-term kleptoplast-retaining sea slug Elysia crispata morphotype clarki.</title>
        <authorList>
            <person name="Eastman K.E."/>
            <person name="Pendleton A.L."/>
            <person name="Shaikh M.A."/>
            <person name="Suttiyut T."/>
            <person name="Ogas R."/>
            <person name="Tomko P."/>
            <person name="Gavelis G."/>
            <person name="Widhalm J.R."/>
            <person name="Wisecaver J.H."/>
        </authorList>
    </citation>
    <scope>NUCLEOTIDE SEQUENCE</scope>
    <source>
        <strain evidence="1">ECLA1</strain>
    </source>
</reference>
<dbReference type="AlphaFoldDB" id="A0AAE1ACK6"/>
<name>A0AAE1ACK6_9GAST</name>
<proteinExistence type="predicted"/>
<protein>
    <submittedName>
        <fullName evidence="1">Uncharacterized protein</fullName>
    </submittedName>
</protein>
<keyword evidence="2" id="KW-1185">Reference proteome</keyword>
<accession>A0AAE1ACK6</accession>
<evidence type="ECO:0000313" key="2">
    <source>
        <dbReference type="Proteomes" id="UP001283361"/>
    </source>
</evidence>
<dbReference type="EMBL" id="JAWDGP010002132">
    <property type="protein sequence ID" value="KAK3785364.1"/>
    <property type="molecule type" value="Genomic_DNA"/>
</dbReference>
<dbReference type="Proteomes" id="UP001283361">
    <property type="component" value="Unassembled WGS sequence"/>
</dbReference>
<evidence type="ECO:0000313" key="1">
    <source>
        <dbReference type="EMBL" id="KAK3785364.1"/>
    </source>
</evidence>
<comment type="caution">
    <text evidence="1">The sequence shown here is derived from an EMBL/GenBank/DDBJ whole genome shotgun (WGS) entry which is preliminary data.</text>
</comment>